<protein>
    <submittedName>
        <fullName evidence="2">Uncharacterized protein</fullName>
    </submittedName>
</protein>
<evidence type="ECO:0000313" key="3">
    <source>
        <dbReference type="Proteomes" id="UP000040453"/>
    </source>
</evidence>
<evidence type="ECO:0000256" key="1">
    <source>
        <dbReference type="SAM" id="Phobius"/>
    </source>
</evidence>
<feature type="transmembrane region" description="Helical" evidence="1">
    <location>
        <begin position="26"/>
        <end position="47"/>
    </location>
</feature>
<dbReference type="AlphaFoldDB" id="A0A0A1MTW2"/>
<keyword evidence="3" id="KW-1185">Reference proteome</keyword>
<organism evidence="2 3">
    <name type="scientific">Oceanobacillus oncorhynchi</name>
    <dbReference type="NCBI Taxonomy" id="545501"/>
    <lineage>
        <taxon>Bacteria</taxon>
        <taxon>Bacillati</taxon>
        <taxon>Bacillota</taxon>
        <taxon>Bacilli</taxon>
        <taxon>Bacillales</taxon>
        <taxon>Bacillaceae</taxon>
        <taxon>Oceanobacillus</taxon>
    </lineage>
</organism>
<keyword evidence="1" id="KW-0472">Membrane</keyword>
<dbReference type="Proteomes" id="UP000040453">
    <property type="component" value="Unassembled WGS sequence"/>
</dbReference>
<gene>
    <name evidence="2" type="ORF">BN997_02861</name>
</gene>
<evidence type="ECO:0000313" key="2">
    <source>
        <dbReference type="EMBL" id="CEI82972.1"/>
    </source>
</evidence>
<name>A0A0A1MTW2_9BACI</name>
<keyword evidence="1" id="KW-0812">Transmembrane</keyword>
<dbReference type="STRING" id="545501.BN997_02861"/>
<keyword evidence="1" id="KW-1133">Transmembrane helix</keyword>
<dbReference type="EMBL" id="CDGG01000001">
    <property type="protein sequence ID" value="CEI82972.1"/>
    <property type="molecule type" value="Genomic_DNA"/>
</dbReference>
<proteinExistence type="predicted"/>
<accession>A0A0A1MTW2</accession>
<sequence>MVEHSNIEIKEILYKEYEKMYKRSSLALFGTRQVVIALYNQISYIFLTS</sequence>
<reference evidence="2 3" key="1">
    <citation type="submission" date="2014-11" db="EMBL/GenBank/DDBJ databases">
        <authorList>
            <person name="Urmite Genomes Urmite Genomes"/>
        </authorList>
    </citation>
    <scope>NUCLEOTIDE SEQUENCE [LARGE SCALE GENOMIC DNA]</scope>
    <source>
        <strain evidence="2 3">Oc5</strain>
    </source>
</reference>